<sequence>MKSKTPNPSEPKGWHSRGYLPHLDATQLTQFVTFRLADAVPKVLIECWKQELETDTQHTIQSERAAALQESVEQYADAGHGACHLQVPAIAQIVQKALLHFDGARYRLLAWCVMPNHVHVLLELAEKGHSLPAIVHSWKSYTARQINKKLDRTGRLWMPDYFDRYIRDQAHLDACIHYIRQNPVKAGLIATAEDWPWSG</sequence>
<dbReference type="GO" id="GO:0006313">
    <property type="term" value="P:DNA transposition"/>
    <property type="evidence" value="ECO:0007669"/>
    <property type="project" value="InterPro"/>
</dbReference>
<dbReference type="PANTHER" id="PTHR36966">
    <property type="entry name" value="REP-ASSOCIATED TYROSINE TRANSPOSASE"/>
    <property type="match status" value="1"/>
</dbReference>
<dbReference type="Proteomes" id="UP000003374">
    <property type="component" value="Unassembled WGS sequence"/>
</dbReference>
<dbReference type="AlphaFoldDB" id="A4BL17"/>
<name>A4BL17_9GAMM</name>
<reference evidence="2 3" key="1">
    <citation type="submission" date="2006-02" db="EMBL/GenBank/DDBJ databases">
        <authorList>
            <person name="Waterbury J."/>
            <person name="Ferriera S."/>
            <person name="Johnson J."/>
            <person name="Kravitz S."/>
            <person name="Halpern A."/>
            <person name="Remington K."/>
            <person name="Beeson K."/>
            <person name="Tran B."/>
            <person name="Rogers Y.-H."/>
            <person name="Friedman R."/>
            <person name="Venter J.C."/>
        </authorList>
    </citation>
    <scope>NUCLEOTIDE SEQUENCE [LARGE SCALE GENOMIC DNA]</scope>
    <source>
        <strain evidence="2 3">Nb-231</strain>
    </source>
</reference>
<dbReference type="eggNOG" id="COG1943">
    <property type="taxonomic scope" value="Bacteria"/>
</dbReference>
<dbReference type="PANTHER" id="PTHR36966:SF1">
    <property type="entry name" value="REP-ASSOCIATED TYROSINE TRANSPOSASE"/>
    <property type="match status" value="1"/>
</dbReference>
<evidence type="ECO:0000259" key="1">
    <source>
        <dbReference type="SMART" id="SM01321"/>
    </source>
</evidence>
<dbReference type="InterPro" id="IPR052715">
    <property type="entry name" value="RAYT_transposase"/>
</dbReference>
<dbReference type="InterPro" id="IPR002686">
    <property type="entry name" value="Transposase_17"/>
</dbReference>
<dbReference type="NCBIfam" id="NF047646">
    <property type="entry name" value="REP_Tyr_transpos"/>
    <property type="match status" value="1"/>
</dbReference>
<dbReference type="Pfam" id="PF01797">
    <property type="entry name" value="Y1_Tnp"/>
    <property type="match status" value="1"/>
</dbReference>
<proteinExistence type="predicted"/>
<feature type="domain" description="Transposase IS200-like" evidence="1">
    <location>
        <begin position="25"/>
        <end position="182"/>
    </location>
</feature>
<comment type="caution">
    <text evidence="2">The sequence shown here is derived from an EMBL/GenBank/DDBJ whole genome shotgun (WGS) entry which is preliminary data.</text>
</comment>
<dbReference type="EMBL" id="AAOF01000001">
    <property type="protein sequence ID" value="EAR23005.1"/>
    <property type="molecule type" value="Genomic_DNA"/>
</dbReference>
<gene>
    <name evidence="2" type="ORF">NB231_14333</name>
</gene>
<protein>
    <recommendedName>
        <fullName evidence="1">Transposase IS200-like domain-containing protein</fullName>
    </recommendedName>
</protein>
<evidence type="ECO:0000313" key="2">
    <source>
        <dbReference type="EMBL" id="EAR23005.1"/>
    </source>
</evidence>
<accession>A4BL17</accession>
<dbReference type="OrthoDB" id="9794403at2"/>
<organism evidence="2 3">
    <name type="scientific">Nitrococcus mobilis Nb-231</name>
    <dbReference type="NCBI Taxonomy" id="314278"/>
    <lineage>
        <taxon>Bacteria</taxon>
        <taxon>Pseudomonadati</taxon>
        <taxon>Pseudomonadota</taxon>
        <taxon>Gammaproteobacteria</taxon>
        <taxon>Chromatiales</taxon>
        <taxon>Ectothiorhodospiraceae</taxon>
        <taxon>Nitrococcus</taxon>
    </lineage>
</organism>
<keyword evidence="3" id="KW-1185">Reference proteome</keyword>
<evidence type="ECO:0000313" key="3">
    <source>
        <dbReference type="Proteomes" id="UP000003374"/>
    </source>
</evidence>
<dbReference type="GO" id="GO:0043565">
    <property type="term" value="F:sequence-specific DNA binding"/>
    <property type="evidence" value="ECO:0007669"/>
    <property type="project" value="TreeGrafter"/>
</dbReference>
<dbReference type="RefSeq" id="WP_005003823.1">
    <property type="nucleotide sequence ID" value="NZ_CH672427.1"/>
</dbReference>
<dbReference type="HOGENOM" id="CLU_092744_0_0_6"/>
<dbReference type="InterPro" id="IPR036515">
    <property type="entry name" value="Transposase_17_sf"/>
</dbReference>
<dbReference type="GO" id="GO:0004803">
    <property type="term" value="F:transposase activity"/>
    <property type="evidence" value="ECO:0007669"/>
    <property type="project" value="InterPro"/>
</dbReference>
<dbReference type="SUPFAM" id="SSF143422">
    <property type="entry name" value="Transposase IS200-like"/>
    <property type="match status" value="1"/>
</dbReference>
<dbReference type="STRING" id="314278.NB231_14333"/>
<dbReference type="SMART" id="SM01321">
    <property type="entry name" value="Y1_Tnp"/>
    <property type="match status" value="1"/>
</dbReference>
<dbReference type="Gene3D" id="3.30.70.1290">
    <property type="entry name" value="Transposase IS200-like"/>
    <property type="match status" value="1"/>
</dbReference>